<name>A0A8A1LD89_AJEC8</name>
<comment type="similarity">
    <text evidence="2 9">Belongs to the cytochrome P450 family.</text>
</comment>
<dbReference type="InterPro" id="IPR017972">
    <property type="entry name" value="Cyt_P450_CS"/>
</dbReference>
<protein>
    <submittedName>
        <fullName evidence="10">GA14-synthase</fullName>
    </submittedName>
</protein>
<evidence type="ECO:0000313" key="11">
    <source>
        <dbReference type="Proteomes" id="UP000663419"/>
    </source>
</evidence>
<evidence type="ECO:0000256" key="5">
    <source>
        <dbReference type="ARBA" id="ARBA00023002"/>
    </source>
</evidence>
<evidence type="ECO:0000256" key="2">
    <source>
        <dbReference type="ARBA" id="ARBA00010617"/>
    </source>
</evidence>
<dbReference type="PANTHER" id="PTHR46206">
    <property type="entry name" value="CYTOCHROME P450"/>
    <property type="match status" value="1"/>
</dbReference>
<sequence length="532" mass="59785">MALGIQSKMATLEPTTGYIAELISTSNLPSVTFVVTAVTLAVFYTLQRRKSTVPLINPKRWFEFSDYRIKQEFVHNAIPLVKQGFAATGNKPFRILADSGELTVLPPDVANEIKSNDHMSFELSTAKQFFGHLPGFEVFNATGMNTKVSKSIVQRQLTTHLNKVTKPLSDEASLSLQEILTDNKEWHEITLKNEVLQIIARLSSKVFTGDELCHDKRWLDITVNYTIMAFAAADSLRMWPPYLRSIVHWFLPKCRASRAEVARARTVIEPILKRRAEQKAALAAQGKKAPEINDAIEWFTTATTIEGFTLDPVIAQLGLSLAAIHTTSDLSTQVILDIASHPEIIEPLRKEMIESLSEGGWKKNSLYKLKLLDSVIKESQRMKPIASISMSRLTTTNVSLSDGTFIPRNTATAVSSHRMWDPSIHTNPDQWDGYRFYNKRQEPGQENLSQLVSTSPDHLAFGHGQHACPGRFFAANEIKVFLCHLLLKYDLKIVEGSMIKPFPYSFSMNANPFAPLMIRRREDVIDLDALDA</sequence>
<dbReference type="InterPro" id="IPR001128">
    <property type="entry name" value="Cyt_P450"/>
</dbReference>
<keyword evidence="6 8" id="KW-0408">Iron</keyword>
<dbReference type="AlphaFoldDB" id="A0A8A1LD89"/>
<dbReference type="CDD" id="cd11041">
    <property type="entry name" value="CYP503A1-like"/>
    <property type="match status" value="1"/>
</dbReference>
<dbReference type="EMBL" id="CP069103">
    <property type="protein sequence ID" value="QSS52029.1"/>
    <property type="molecule type" value="Genomic_DNA"/>
</dbReference>
<evidence type="ECO:0000256" key="1">
    <source>
        <dbReference type="ARBA" id="ARBA00001971"/>
    </source>
</evidence>
<dbReference type="GO" id="GO:0020037">
    <property type="term" value="F:heme binding"/>
    <property type="evidence" value="ECO:0007669"/>
    <property type="project" value="InterPro"/>
</dbReference>
<comment type="cofactor">
    <cofactor evidence="1 8">
        <name>heme</name>
        <dbReference type="ChEBI" id="CHEBI:30413"/>
    </cofactor>
</comment>
<feature type="binding site" description="axial binding residue" evidence="8">
    <location>
        <position position="468"/>
    </location>
    <ligand>
        <name>heme</name>
        <dbReference type="ChEBI" id="CHEBI:30413"/>
    </ligand>
    <ligandPart>
        <name>Fe</name>
        <dbReference type="ChEBI" id="CHEBI:18248"/>
    </ligandPart>
</feature>
<dbReference type="Pfam" id="PF00067">
    <property type="entry name" value="p450"/>
    <property type="match status" value="1"/>
</dbReference>
<evidence type="ECO:0000313" key="10">
    <source>
        <dbReference type="EMBL" id="QSS52029.1"/>
    </source>
</evidence>
<dbReference type="GO" id="GO:0005506">
    <property type="term" value="F:iron ion binding"/>
    <property type="evidence" value="ECO:0007669"/>
    <property type="project" value="InterPro"/>
</dbReference>
<dbReference type="VEuPathDB" id="FungiDB:I7I53_07527"/>
<dbReference type="PANTHER" id="PTHR46206:SF2">
    <property type="entry name" value="CYTOCHROME P450 MONOOXYGENASE AUSG-RELATED"/>
    <property type="match status" value="1"/>
</dbReference>
<proteinExistence type="inferred from homology"/>
<dbReference type="GO" id="GO:0016705">
    <property type="term" value="F:oxidoreductase activity, acting on paired donors, with incorporation or reduction of molecular oxygen"/>
    <property type="evidence" value="ECO:0007669"/>
    <property type="project" value="InterPro"/>
</dbReference>
<evidence type="ECO:0000256" key="6">
    <source>
        <dbReference type="ARBA" id="ARBA00023004"/>
    </source>
</evidence>
<dbReference type="PRINTS" id="PR00385">
    <property type="entry name" value="P450"/>
</dbReference>
<keyword evidence="4 8" id="KW-0479">Metal-binding</keyword>
<dbReference type="GO" id="GO:0004497">
    <property type="term" value="F:monooxygenase activity"/>
    <property type="evidence" value="ECO:0007669"/>
    <property type="project" value="UniProtKB-KW"/>
</dbReference>
<evidence type="ECO:0000256" key="7">
    <source>
        <dbReference type="ARBA" id="ARBA00023033"/>
    </source>
</evidence>
<dbReference type="InterPro" id="IPR036396">
    <property type="entry name" value="Cyt_P450_sf"/>
</dbReference>
<gene>
    <name evidence="10" type="ORF">I7I53_07527</name>
</gene>
<evidence type="ECO:0000256" key="8">
    <source>
        <dbReference type="PIRSR" id="PIRSR602403-1"/>
    </source>
</evidence>
<dbReference type="InterPro" id="IPR002403">
    <property type="entry name" value="Cyt_P450_E_grp-IV"/>
</dbReference>
<evidence type="ECO:0000256" key="9">
    <source>
        <dbReference type="RuleBase" id="RU000461"/>
    </source>
</evidence>
<organism evidence="10 11">
    <name type="scientific">Ajellomyces capsulatus (strain H88)</name>
    <name type="common">Darling's disease fungus</name>
    <name type="synonym">Histoplasma capsulatum</name>
    <dbReference type="NCBI Taxonomy" id="544711"/>
    <lineage>
        <taxon>Eukaryota</taxon>
        <taxon>Fungi</taxon>
        <taxon>Dikarya</taxon>
        <taxon>Ascomycota</taxon>
        <taxon>Pezizomycotina</taxon>
        <taxon>Eurotiomycetes</taxon>
        <taxon>Eurotiomycetidae</taxon>
        <taxon>Onygenales</taxon>
        <taxon>Ajellomycetaceae</taxon>
        <taxon>Histoplasma</taxon>
    </lineage>
</organism>
<dbReference type="Proteomes" id="UP000663419">
    <property type="component" value="Chromosome 2"/>
</dbReference>
<keyword evidence="5 9" id="KW-0560">Oxidoreductase</keyword>
<keyword evidence="7 9" id="KW-0503">Monooxygenase</keyword>
<accession>A0A8A1LD89</accession>
<dbReference type="PROSITE" id="PS00086">
    <property type="entry name" value="CYTOCHROME_P450"/>
    <property type="match status" value="1"/>
</dbReference>
<dbReference type="PRINTS" id="PR00465">
    <property type="entry name" value="EP450IV"/>
</dbReference>
<evidence type="ECO:0000256" key="4">
    <source>
        <dbReference type="ARBA" id="ARBA00022723"/>
    </source>
</evidence>
<evidence type="ECO:0000256" key="3">
    <source>
        <dbReference type="ARBA" id="ARBA00022617"/>
    </source>
</evidence>
<dbReference type="Gene3D" id="1.10.630.10">
    <property type="entry name" value="Cytochrome P450"/>
    <property type="match status" value="1"/>
</dbReference>
<dbReference type="SUPFAM" id="SSF48264">
    <property type="entry name" value="Cytochrome P450"/>
    <property type="match status" value="1"/>
</dbReference>
<reference evidence="10" key="1">
    <citation type="submission" date="2021-01" db="EMBL/GenBank/DDBJ databases">
        <title>Chromosome-level genome assembly of a human fungal pathogen reveals clustering of transcriptionally co-regulated genes.</title>
        <authorList>
            <person name="Voorhies M."/>
            <person name="Cohen S."/>
            <person name="Shea T.P."/>
            <person name="Petrus S."/>
            <person name="Munoz J.F."/>
            <person name="Poplawski S."/>
            <person name="Goldman W.E."/>
            <person name="Michael T."/>
            <person name="Cuomo C.A."/>
            <person name="Sil A."/>
            <person name="Beyhan S."/>
        </authorList>
    </citation>
    <scope>NUCLEOTIDE SEQUENCE</scope>
    <source>
        <strain evidence="10">H88</strain>
    </source>
</reference>
<keyword evidence="3 8" id="KW-0349">Heme</keyword>